<dbReference type="KEGG" id="psor:RSJ16_11505"/>
<dbReference type="RefSeq" id="WP_055331365.1">
    <property type="nucleotide sequence ID" value="NZ_BDJI01000002.1"/>
</dbReference>
<dbReference type="AlphaFoldDB" id="A0A9P1L3C8"/>
<evidence type="ECO:0000313" key="1">
    <source>
        <dbReference type="EMBL" id="CEO33766.1"/>
    </source>
</evidence>
<accession>A0A9P1L3C8</accession>
<sequence>MTIDIKLTFSKKSNVSEKDKNAIRELVNSENLSFLLFCNEIKIDNDLEDKDTRIINIESKRFGLGEPDIEIVIGNYIK</sequence>
<gene>
    <name evidence="1" type="ORF">UMC4404_17461</name>
</gene>
<reference evidence="2" key="1">
    <citation type="submission" date="2015-01" db="EMBL/GenBank/DDBJ databases">
        <authorList>
            <person name="Aslett A.Martin."/>
            <person name="De Silva Nishadi"/>
        </authorList>
    </citation>
    <scope>NUCLEOTIDE SEQUENCE [LARGE SCALE GENOMIC DNA]</scope>
    <source>
        <strain evidence="2">UMC4404</strain>
    </source>
</reference>
<evidence type="ECO:0000313" key="2">
    <source>
        <dbReference type="Proteomes" id="UP000049685"/>
    </source>
</evidence>
<dbReference type="Proteomes" id="UP000049685">
    <property type="component" value="Unassembled WGS sequence"/>
</dbReference>
<organism evidence="1 2">
    <name type="scientific">Paraclostridium sordellii</name>
    <name type="common">Clostridium sordellii</name>
    <dbReference type="NCBI Taxonomy" id="1505"/>
    <lineage>
        <taxon>Bacteria</taxon>
        <taxon>Bacillati</taxon>
        <taxon>Bacillota</taxon>
        <taxon>Clostridia</taxon>
        <taxon>Peptostreptococcales</taxon>
        <taxon>Peptostreptococcaceae</taxon>
        <taxon>Paraclostridium</taxon>
    </lineage>
</organism>
<name>A0A9P1L3C8_PARSO</name>
<proteinExistence type="predicted"/>
<comment type="caution">
    <text evidence="1">The sequence shown here is derived from an EMBL/GenBank/DDBJ whole genome shotgun (WGS) entry which is preliminary data.</text>
</comment>
<dbReference type="EMBL" id="CDNY01000003">
    <property type="protein sequence ID" value="CEO33766.1"/>
    <property type="molecule type" value="Genomic_DNA"/>
</dbReference>
<protein>
    <submittedName>
        <fullName evidence="1">Uncharacterized protein</fullName>
    </submittedName>
</protein>